<dbReference type="InterPro" id="IPR052200">
    <property type="entry name" value="Protoporphyrinogen_IX_DH"/>
</dbReference>
<dbReference type="EMBL" id="CP098400">
    <property type="protein sequence ID" value="URW80435.1"/>
    <property type="molecule type" value="Genomic_DNA"/>
</dbReference>
<dbReference type="GO" id="GO:0070819">
    <property type="term" value="F:menaquinone-dependent protoporphyrinogen oxidase activity"/>
    <property type="evidence" value="ECO:0007669"/>
    <property type="project" value="TreeGrafter"/>
</dbReference>
<dbReference type="SUPFAM" id="SSF52218">
    <property type="entry name" value="Flavoproteins"/>
    <property type="match status" value="1"/>
</dbReference>
<protein>
    <submittedName>
        <fullName evidence="2">Flavodoxin domain-containing protein</fullName>
    </submittedName>
</protein>
<evidence type="ECO:0000313" key="3">
    <source>
        <dbReference type="Proteomes" id="UP001056426"/>
    </source>
</evidence>
<dbReference type="GO" id="GO:0010181">
    <property type="term" value="F:FMN binding"/>
    <property type="evidence" value="ECO:0007669"/>
    <property type="project" value="TreeGrafter"/>
</dbReference>
<dbReference type="Gene3D" id="3.40.50.360">
    <property type="match status" value="1"/>
</dbReference>
<dbReference type="Pfam" id="PF12724">
    <property type="entry name" value="Flavodoxin_5"/>
    <property type="match status" value="1"/>
</dbReference>
<evidence type="ECO:0000313" key="2">
    <source>
        <dbReference type="EMBL" id="URW80435.1"/>
    </source>
</evidence>
<dbReference type="PANTHER" id="PTHR38030:SF2">
    <property type="entry name" value="PROTOPORPHYRINOGEN IX DEHYDROGENASE [QUINONE]"/>
    <property type="match status" value="1"/>
</dbReference>
<dbReference type="GO" id="GO:0006783">
    <property type="term" value="P:heme biosynthetic process"/>
    <property type="evidence" value="ECO:0007669"/>
    <property type="project" value="TreeGrafter"/>
</dbReference>
<feature type="domain" description="Flavodoxin" evidence="1">
    <location>
        <begin position="39"/>
        <end position="134"/>
    </location>
</feature>
<dbReference type="AlphaFoldDB" id="A0A9J6ZS88"/>
<keyword evidence="3" id="KW-1185">Reference proteome</keyword>
<organism evidence="2 3">
    <name type="scientific">Xiashengella succiniciproducens</name>
    <dbReference type="NCBI Taxonomy" id="2949635"/>
    <lineage>
        <taxon>Bacteria</taxon>
        <taxon>Pseudomonadati</taxon>
        <taxon>Bacteroidota</taxon>
        <taxon>Bacteroidia</taxon>
        <taxon>Marinilabiliales</taxon>
        <taxon>Marinilabiliaceae</taxon>
        <taxon>Xiashengella</taxon>
    </lineage>
</organism>
<dbReference type="RefSeq" id="WP_250724634.1">
    <property type="nucleotide sequence ID" value="NZ_CP098400.1"/>
</dbReference>
<accession>A0A9J6ZS88</accession>
<gene>
    <name evidence="2" type="ORF">M9189_03595</name>
</gene>
<dbReference type="PANTHER" id="PTHR38030">
    <property type="entry name" value="PROTOPORPHYRINOGEN IX DEHYDROGENASE [MENAQUINONE]"/>
    <property type="match status" value="1"/>
</dbReference>
<dbReference type="KEGG" id="alkq:M9189_03595"/>
<evidence type="ECO:0000259" key="1">
    <source>
        <dbReference type="Pfam" id="PF12724"/>
    </source>
</evidence>
<dbReference type="InterPro" id="IPR026816">
    <property type="entry name" value="Flavodoxin_dom"/>
</dbReference>
<proteinExistence type="predicted"/>
<reference evidence="2" key="2">
    <citation type="submission" date="2022-06" db="EMBL/GenBank/DDBJ databases">
        <title>Xiashengella guii gen. nov. sp. nov., a bacterium isolated form anaerobic digestion tank.</title>
        <authorList>
            <person name="Huang H."/>
        </authorList>
    </citation>
    <scope>NUCLEOTIDE SEQUENCE</scope>
    <source>
        <strain evidence="2">Ai-910</strain>
    </source>
</reference>
<name>A0A9J6ZS88_9BACT</name>
<reference evidence="2" key="1">
    <citation type="submission" date="2022-05" db="EMBL/GenBank/DDBJ databases">
        <authorList>
            <person name="Sun X."/>
        </authorList>
    </citation>
    <scope>NUCLEOTIDE SEQUENCE</scope>
    <source>
        <strain evidence="2">Ai-910</strain>
    </source>
</reference>
<dbReference type="Proteomes" id="UP001056426">
    <property type="component" value="Chromosome"/>
</dbReference>
<dbReference type="InterPro" id="IPR029039">
    <property type="entry name" value="Flavoprotein-like_sf"/>
</dbReference>
<sequence>MKKRDFLKVSLLAAGAMMLPRKASALKFYPTKKDTDWAILYSTWCGSSRDAAVWISEGMNGIAEVFDVKENPDLSGYSHIVVGGSIRSAATSPQLQEYLKKHRKQLAPKIKAYFAVCGNMMRPVTDQLYTQFFTDHLCKITGVVDVPQKVFLGRITWGLMEPEVREQMQSFPGMVEYDNLKRQDCLEFGKEIFESI</sequence>